<dbReference type="Pfam" id="PF13541">
    <property type="entry name" value="ChlI"/>
    <property type="match status" value="1"/>
</dbReference>
<dbReference type="PANTHER" id="PTHR32039:SF7">
    <property type="entry name" value="COMPETENCE PROTEIN COMM"/>
    <property type="match status" value="1"/>
</dbReference>
<sequence length="534" mass="57077">MPFATARTVSLHGALGHLIDVQADVSPGQVLTTVVGRADASLHEARDRCRMAIINSELVWPATKRITILLSPADLIKRGSHFDLAIAVAVLAADGRLPRAALDSTVLIGELTLDGGLRSVPGVLPMVLAAAERGITRVFVPEPLAREASMVPGMTVFGMRSLAQVVAELRGEEVPEAAPVAPMSGSRLLSWRGAERLEEVDLADLRGLTDAKYAVEVAAAGGHHVLLSGPKGSGKTSIAERIPTILPPLTAEEALELTAIHSLAGTLEPGDGMLTQPPYASPHHDASKASLIGGGTGYVRPGEISRAHCGVLFLDEFPLFRSDVLEALRQPLESGDVTIARQEELVTLPARGMLVFASNPCPCGEYHAKASANRCTCSEKVRRDYRNKITGPLSDRIDIVRHVEPLLPHESADRFARLERSEEVKARVAAARLRQGERYAERSWRLNAHAPGPLLREHWPLAPAGQQLVDTELFSGRLSSRGAVRVHRLAWTVADLAAVRTGADVSPGADEVQLALSLRTGNPLPAGFAEVRAS</sequence>
<dbReference type="SMART" id="SM00382">
    <property type="entry name" value="AAA"/>
    <property type="match status" value="1"/>
</dbReference>
<accession>A0A1G9UUV6</accession>
<evidence type="ECO:0000313" key="3">
    <source>
        <dbReference type="EMBL" id="SDM63666.1"/>
    </source>
</evidence>
<dbReference type="SUPFAM" id="SSF54211">
    <property type="entry name" value="Ribosomal protein S5 domain 2-like"/>
    <property type="match status" value="1"/>
</dbReference>
<dbReference type="InterPro" id="IPR004482">
    <property type="entry name" value="Mg_chelat-rel"/>
</dbReference>
<dbReference type="InterPro" id="IPR045006">
    <property type="entry name" value="CHLI-like"/>
</dbReference>
<dbReference type="InterPro" id="IPR000523">
    <property type="entry name" value="Mg_chelatse_chII-like_cat_dom"/>
</dbReference>
<dbReference type="STRING" id="1005944.SAMN05192576_0556"/>
<evidence type="ECO:0000313" key="4">
    <source>
        <dbReference type="Proteomes" id="UP000199004"/>
    </source>
</evidence>
<dbReference type="InterPro" id="IPR014721">
    <property type="entry name" value="Ribsml_uS5_D2-typ_fold_subgr"/>
</dbReference>
<dbReference type="AlphaFoldDB" id="A0A1G9UUV6"/>
<dbReference type="InterPro" id="IPR025158">
    <property type="entry name" value="Mg_chelat-rel_C"/>
</dbReference>
<dbReference type="PANTHER" id="PTHR32039">
    <property type="entry name" value="MAGNESIUM-CHELATASE SUBUNIT CHLI"/>
    <property type="match status" value="1"/>
</dbReference>
<dbReference type="EMBL" id="FNIC01000001">
    <property type="protein sequence ID" value="SDM63666.1"/>
    <property type="molecule type" value="Genomic_DNA"/>
</dbReference>
<evidence type="ECO:0000259" key="2">
    <source>
        <dbReference type="SMART" id="SM00382"/>
    </source>
</evidence>
<keyword evidence="4" id="KW-1185">Reference proteome</keyword>
<organism evidence="3 4">
    <name type="scientific">Nocardioides szechwanensis</name>
    <dbReference type="NCBI Taxonomy" id="1005944"/>
    <lineage>
        <taxon>Bacteria</taxon>
        <taxon>Bacillati</taxon>
        <taxon>Actinomycetota</taxon>
        <taxon>Actinomycetes</taxon>
        <taxon>Propionibacteriales</taxon>
        <taxon>Nocardioidaceae</taxon>
        <taxon>Nocardioides</taxon>
    </lineage>
</organism>
<dbReference type="OrthoDB" id="9813147at2"/>
<name>A0A1G9UUV6_9ACTN</name>
<dbReference type="RefSeq" id="WP_091021671.1">
    <property type="nucleotide sequence ID" value="NZ_BKAE01000004.1"/>
</dbReference>
<dbReference type="Pfam" id="PF01078">
    <property type="entry name" value="Mg_chelatase"/>
    <property type="match status" value="1"/>
</dbReference>
<dbReference type="Pfam" id="PF13335">
    <property type="entry name" value="Mg_chelatase_C"/>
    <property type="match status" value="1"/>
</dbReference>
<dbReference type="Gene3D" id="3.30.230.10">
    <property type="match status" value="1"/>
</dbReference>
<feature type="domain" description="AAA+ ATPase" evidence="2">
    <location>
        <begin position="221"/>
        <end position="407"/>
    </location>
</feature>
<dbReference type="Proteomes" id="UP000199004">
    <property type="component" value="Unassembled WGS sequence"/>
</dbReference>
<dbReference type="InterPro" id="IPR003593">
    <property type="entry name" value="AAA+_ATPase"/>
</dbReference>
<evidence type="ECO:0000256" key="1">
    <source>
        <dbReference type="ARBA" id="ARBA00006354"/>
    </source>
</evidence>
<comment type="similarity">
    <text evidence="1">Belongs to the Mg-chelatase subunits D/I family. ComM subfamily.</text>
</comment>
<dbReference type="InterPro" id="IPR020568">
    <property type="entry name" value="Ribosomal_Su5_D2-typ_SF"/>
</dbReference>
<dbReference type="SUPFAM" id="SSF52540">
    <property type="entry name" value="P-loop containing nucleoside triphosphate hydrolases"/>
    <property type="match status" value="1"/>
</dbReference>
<reference evidence="3 4" key="1">
    <citation type="submission" date="2016-10" db="EMBL/GenBank/DDBJ databases">
        <authorList>
            <person name="de Groot N.N."/>
        </authorList>
    </citation>
    <scope>NUCLEOTIDE SEQUENCE [LARGE SCALE GENOMIC DNA]</scope>
    <source>
        <strain evidence="3 4">CGMCC 1.11147</strain>
    </source>
</reference>
<dbReference type="NCBIfam" id="TIGR00368">
    <property type="entry name" value="YifB family Mg chelatase-like AAA ATPase"/>
    <property type="match status" value="1"/>
</dbReference>
<gene>
    <name evidence="3" type="ORF">SAMN05192576_0556</name>
</gene>
<dbReference type="InterPro" id="IPR027417">
    <property type="entry name" value="P-loop_NTPase"/>
</dbReference>
<dbReference type="Gene3D" id="3.40.50.300">
    <property type="entry name" value="P-loop containing nucleotide triphosphate hydrolases"/>
    <property type="match status" value="1"/>
</dbReference>
<protein>
    <submittedName>
        <fullName evidence="3">Magnesium chelatase family protein</fullName>
    </submittedName>
</protein>
<proteinExistence type="inferred from homology"/>
<dbReference type="GO" id="GO:0005524">
    <property type="term" value="F:ATP binding"/>
    <property type="evidence" value="ECO:0007669"/>
    <property type="project" value="InterPro"/>
</dbReference>